<dbReference type="InterPro" id="IPR043502">
    <property type="entry name" value="DNA/RNA_pol_sf"/>
</dbReference>
<reference evidence="1 2" key="1">
    <citation type="journal article" date="2017" name="Plant Biotechnol. J.">
        <title>A comprehensive draft genome sequence for lupin (Lupinus angustifolius), an emerging health food: insights into plant-microbe interactions and legume evolution.</title>
        <authorList>
            <person name="Hane J.K."/>
            <person name="Ming Y."/>
            <person name="Kamphuis L.G."/>
            <person name="Nelson M.N."/>
            <person name="Garg G."/>
            <person name="Atkins C.A."/>
            <person name="Bayer P.E."/>
            <person name="Bravo A."/>
            <person name="Bringans S."/>
            <person name="Cannon S."/>
            <person name="Edwards D."/>
            <person name="Foley R."/>
            <person name="Gao L.L."/>
            <person name="Harrison M.J."/>
            <person name="Huang W."/>
            <person name="Hurgobin B."/>
            <person name="Li S."/>
            <person name="Liu C.W."/>
            <person name="McGrath A."/>
            <person name="Morahan G."/>
            <person name="Murray J."/>
            <person name="Weller J."/>
            <person name="Jian J."/>
            <person name="Singh K.B."/>
        </authorList>
    </citation>
    <scope>NUCLEOTIDE SEQUENCE [LARGE SCALE GENOMIC DNA]</scope>
    <source>
        <strain evidence="2">cv. Tanjil</strain>
        <tissue evidence="1">Whole plant</tissue>
    </source>
</reference>
<dbReference type="STRING" id="3871.A0A4P1RJT0"/>
<dbReference type="CDD" id="cd09272">
    <property type="entry name" value="RNase_HI_RT_Ty1"/>
    <property type="match status" value="1"/>
</dbReference>
<gene>
    <name evidence="1" type="ORF">TanjilG_06083</name>
</gene>
<keyword evidence="2" id="KW-1185">Reference proteome</keyword>
<dbReference type="Proteomes" id="UP000188354">
    <property type="component" value="Chromosome LG05"/>
</dbReference>
<protein>
    <recommendedName>
        <fullName evidence="3">Reverse transcriptase Ty1/copia-type domain-containing protein</fullName>
    </recommendedName>
</protein>
<organism evidence="1 2">
    <name type="scientific">Lupinus angustifolius</name>
    <name type="common">Narrow-leaved blue lupine</name>
    <dbReference type="NCBI Taxonomy" id="3871"/>
    <lineage>
        <taxon>Eukaryota</taxon>
        <taxon>Viridiplantae</taxon>
        <taxon>Streptophyta</taxon>
        <taxon>Embryophyta</taxon>
        <taxon>Tracheophyta</taxon>
        <taxon>Spermatophyta</taxon>
        <taxon>Magnoliopsida</taxon>
        <taxon>eudicotyledons</taxon>
        <taxon>Gunneridae</taxon>
        <taxon>Pentapetalae</taxon>
        <taxon>rosids</taxon>
        <taxon>fabids</taxon>
        <taxon>Fabales</taxon>
        <taxon>Fabaceae</taxon>
        <taxon>Papilionoideae</taxon>
        <taxon>50 kb inversion clade</taxon>
        <taxon>genistoids sensu lato</taxon>
        <taxon>core genistoids</taxon>
        <taxon>Genisteae</taxon>
        <taxon>Lupinus</taxon>
    </lineage>
</organism>
<dbReference type="PANTHER" id="PTHR11439">
    <property type="entry name" value="GAG-POL-RELATED RETROTRANSPOSON"/>
    <property type="match status" value="1"/>
</dbReference>
<dbReference type="AlphaFoldDB" id="A0A4P1RJT0"/>
<dbReference type="EMBL" id="CM007365">
    <property type="protein sequence ID" value="OIW12294.1"/>
    <property type="molecule type" value="Genomic_DNA"/>
</dbReference>
<sequence length="414" mass="46579">MSNDKHLHQDSSDPFPDPSTYRRLIGRLIYLTNTRLAICFSVQQLVQFVAKPNATHHNAALRVIRYIKGSPAVGLFFHKTSIVQLKAYSDSDWATCPDTRRSTIGFCIYLGTSLISWKSKKQKTVSRSSCEAEYRAMTITSCEITWLTYLLEDLQFSFNLCALLYCDNQSAIYIATNPIFHERTKHIELDCHTTREKCTTSKIKLLPFPSHLQLAKALTKPLGSKDYSSIQSKLGLINICAPTCGGGGVSKDIADHTSEQSHTAETTHTYTKPTLINMTRTINKYTHIKLTHESTNTQDIKHQAWIIDIANNGSITQEPNIVDKLTQDIKHGSNIEGTLDKQTQHTNQIGQRSHARHGPDINIISPTLELVAASEPIHNQSLASIAFQPQLHIIFAYITSLLYHFVIDIFDMCH</sequence>
<proteinExistence type="predicted"/>
<evidence type="ECO:0000313" key="1">
    <source>
        <dbReference type="EMBL" id="OIW12294.1"/>
    </source>
</evidence>
<dbReference type="PANTHER" id="PTHR11439:SF498">
    <property type="entry name" value="DNAK FAMILY PROTEIN"/>
    <property type="match status" value="1"/>
</dbReference>
<accession>A0A4P1RJT0</accession>
<dbReference type="Gramene" id="OIW12294">
    <property type="protein sequence ID" value="OIW12294"/>
    <property type="gene ID" value="TanjilG_06083"/>
</dbReference>
<evidence type="ECO:0008006" key="3">
    <source>
        <dbReference type="Google" id="ProtNLM"/>
    </source>
</evidence>
<evidence type="ECO:0000313" key="2">
    <source>
        <dbReference type="Proteomes" id="UP000188354"/>
    </source>
</evidence>
<name>A0A4P1RJT0_LUPAN</name>
<dbReference type="SUPFAM" id="SSF56672">
    <property type="entry name" value="DNA/RNA polymerases"/>
    <property type="match status" value="1"/>
</dbReference>